<comment type="caution">
    <text evidence="3">The sequence shown here is derived from an EMBL/GenBank/DDBJ whole genome shotgun (WGS) entry which is preliminary data.</text>
</comment>
<sequence>MKKLLFSLLVAMAFTFASQAQTTTQKTKVEKKGATTKVEKKTTVTTKDGKTVTSQGVVLKKDGTPDKRYKQKVHVKKDGTPDKRYKENKK</sequence>
<gene>
    <name evidence="3" type="ORF">HZF10_15035</name>
</gene>
<evidence type="ECO:0000313" key="3">
    <source>
        <dbReference type="EMBL" id="NYA72242.1"/>
    </source>
</evidence>
<dbReference type="RefSeq" id="WP_176007047.1">
    <property type="nucleotide sequence ID" value="NZ_JABWMI010000018.1"/>
</dbReference>
<keyword evidence="4" id="KW-1185">Reference proteome</keyword>
<feature type="region of interest" description="Disordered" evidence="1">
    <location>
        <begin position="25"/>
        <end position="90"/>
    </location>
</feature>
<evidence type="ECO:0000256" key="1">
    <source>
        <dbReference type="SAM" id="MobiDB-lite"/>
    </source>
</evidence>
<evidence type="ECO:0000313" key="4">
    <source>
        <dbReference type="Proteomes" id="UP000535020"/>
    </source>
</evidence>
<dbReference type="AlphaFoldDB" id="A0A7Y9C8B7"/>
<evidence type="ECO:0000256" key="2">
    <source>
        <dbReference type="SAM" id="SignalP"/>
    </source>
</evidence>
<keyword evidence="2" id="KW-0732">Signal</keyword>
<protein>
    <submittedName>
        <fullName evidence="3">Uncharacterized protein</fullName>
    </submittedName>
</protein>
<name>A0A7Y9C8B7_9FLAO</name>
<dbReference type="EMBL" id="JACBJI010000007">
    <property type="protein sequence ID" value="NYA72242.1"/>
    <property type="molecule type" value="Genomic_DNA"/>
</dbReference>
<feature type="chain" id="PRO_5031258078" evidence="2">
    <location>
        <begin position="21"/>
        <end position="90"/>
    </location>
</feature>
<proteinExistence type="predicted"/>
<feature type="compositionally biased region" description="Basic and acidic residues" evidence="1">
    <location>
        <begin position="59"/>
        <end position="68"/>
    </location>
</feature>
<feature type="compositionally biased region" description="Basic and acidic residues" evidence="1">
    <location>
        <begin position="27"/>
        <end position="50"/>
    </location>
</feature>
<reference evidence="3 4" key="1">
    <citation type="submission" date="2020-07" db="EMBL/GenBank/DDBJ databases">
        <authorList>
            <person name="Sun Q."/>
        </authorList>
    </citation>
    <scope>NUCLEOTIDE SEQUENCE [LARGE SCALE GENOMIC DNA]</scope>
    <source>
        <strain evidence="3 4">MAH-1</strain>
    </source>
</reference>
<feature type="signal peptide" evidence="2">
    <location>
        <begin position="1"/>
        <end position="20"/>
    </location>
</feature>
<accession>A0A7Y9C8B7</accession>
<organism evidence="3 4">
    <name type="scientific">Flavobacterium agri</name>
    <dbReference type="NCBI Taxonomy" id="2743471"/>
    <lineage>
        <taxon>Bacteria</taxon>
        <taxon>Pseudomonadati</taxon>
        <taxon>Bacteroidota</taxon>
        <taxon>Flavobacteriia</taxon>
        <taxon>Flavobacteriales</taxon>
        <taxon>Flavobacteriaceae</taxon>
        <taxon>Flavobacterium</taxon>
    </lineage>
</organism>
<dbReference type="Proteomes" id="UP000535020">
    <property type="component" value="Unassembled WGS sequence"/>
</dbReference>
<feature type="compositionally biased region" description="Basic and acidic residues" evidence="1">
    <location>
        <begin position="76"/>
        <end position="90"/>
    </location>
</feature>